<feature type="transmembrane region" description="Helical" evidence="1">
    <location>
        <begin position="58"/>
        <end position="89"/>
    </location>
</feature>
<protein>
    <submittedName>
        <fullName evidence="2">Uncharacterized protein</fullName>
    </submittedName>
</protein>
<name>A0A0F9PLJ8_9ZZZZ</name>
<proteinExistence type="predicted"/>
<accession>A0A0F9PLJ8</accession>
<feature type="transmembrane region" description="Helical" evidence="1">
    <location>
        <begin position="136"/>
        <end position="153"/>
    </location>
</feature>
<dbReference type="EMBL" id="LAZR01002360">
    <property type="protein sequence ID" value="KKN31054.1"/>
    <property type="molecule type" value="Genomic_DNA"/>
</dbReference>
<keyword evidence="1" id="KW-0472">Membrane</keyword>
<comment type="caution">
    <text evidence="2">The sequence shown here is derived from an EMBL/GenBank/DDBJ whole genome shotgun (WGS) entry which is preliminary data.</text>
</comment>
<feature type="non-terminal residue" evidence="2">
    <location>
        <position position="154"/>
    </location>
</feature>
<organism evidence="2">
    <name type="scientific">marine sediment metagenome</name>
    <dbReference type="NCBI Taxonomy" id="412755"/>
    <lineage>
        <taxon>unclassified sequences</taxon>
        <taxon>metagenomes</taxon>
        <taxon>ecological metagenomes</taxon>
    </lineage>
</organism>
<reference evidence="2" key="1">
    <citation type="journal article" date="2015" name="Nature">
        <title>Complex archaea that bridge the gap between prokaryotes and eukaryotes.</title>
        <authorList>
            <person name="Spang A."/>
            <person name="Saw J.H."/>
            <person name="Jorgensen S.L."/>
            <person name="Zaremba-Niedzwiedzka K."/>
            <person name="Martijn J."/>
            <person name="Lind A.E."/>
            <person name="van Eijk R."/>
            <person name="Schleper C."/>
            <person name="Guy L."/>
            <person name="Ettema T.J."/>
        </authorList>
    </citation>
    <scope>NUCLEOTIDE SEQUENCE</scope>
</reference>
<gene>
    <name evidence="2" type="ORF">LCGC14_0827720</name>
</gene>
<sequence>MSVKKQGAEHYGRSYKDSVWGAERVSFWIVRLIFYALMFFVFLRIFDDVFGIFNRIPLYILFIFIGYICADVTSFLLAYMFIKFIFGLLHRKVKTLVAKINYKNKLKKFWIYIFTIMFETIFFYLSASIWLADMMSFYFVVSIVIAWIILWMNS</sequence>
<evidence type="ECO:0000256" key="1">
    <source>
        <dbReference type="SAM" id="Phobius"/>
    </source>
</evidence>
<feature type="transmembrane region" description="Helical" evidence="1">
    <location>
        <begin position="109"/>
        <end position="130"/>
    </location>
</feature>
<dbReference type="AlphaFoldDB" id="A0A0F9PLJ8"/>
<evidence type="ECO:0000313" key="2">
    <source>
        <dbReference type="EMBL" id="KKN31054.1"/>
    </source>
</evidence>
<feature type="transmembrane region" description="Helical" evidence="1">
    <location>
        <begin position="25"/>
        <end position="46"/>
    </location>
</feature>
<keyword evidence="1" id="KW-0812">Transmembrane</keyword>
<keyword evidence="1" id="KW-1133">Transmembrane helix</keyword>